<evidence type="ECO:0000313" key="1">
    <source>
        <dbReference type="EMBL" id="KAF5772263.1"/>
    </source>
</evidence>
<sequence length="203" mass="22112">MSAGMQMYVPSVDGCVPSPTRNRKSENHGSLIALIFVVNRIFLVNTQRGDIRRLASTICARVPRLTTGSTCLKSPPITIVFPPNGRGMPVMSCKVRSTASIDCRFAMEASSQMISFDELIRRATPLCFFKLHMELLHRFIGILNLECAVLPPGMLFAATPDEAVASAIRPRERTSASNALYKNVFPVPPGPSMKNTAGTPCVT</sequence>
<keyword evidence="2" id="KW-1185">Reference proteome</keyword>
<evidence type="ECO:0000313" key="2">
    <source>
        <dbReference type="Proteomes" id="UP000215914"/>
    </source>
</evidence>
<dbReference type="EMBL" id="MNCJ02000328">
    <property type="protein sequence ID" value="KAF5772263.1"/>
    <property type="molecule type" value="Genomic_DNA"/>
</dbReference>
<gene>
    <name evidence="1" type="ORF">HanXRQr2_Chr13g0574751</name>
</gene>
<name>A0A9K3EEU4_HELAN</name>
<organism evidence="1 2">
    <name type="scientific">Helianthus annuus</name>
    <name type="common">Common sunflower</name>
    <dbReference type="NCBI Taxonomy" id="4232"/>
    <lineage>
        <taxon>Eukaryota</taxon>
        <taxon>Viridiplantae</taxon>
        <taxon>Streptophyta</taxon>
        <taxon>Embryophyta</taxon>
        <taxon>Tracheophyta</taxon>
        <taxon>Spermatophyta</taxon>
        <taxon>Magnoliopsida</taxon>
        <taxon>eudicotyledons</taxon>
        <taxon>Gunneridae</taxon>
        <taxon>Pentapetalae</taxon>
        <taxon>asterids</taxon>
        <taxon>campanulids</taxon>
        <taxon>Asterales</taxon>
        <taxon>Asteraceae</taxon>
        <taxon>Asteroideae</taxon>
        <taxon>Heliantheae alliance</taxon>
        <taxon>Heliantheae</taxon>
        <taxon>Helianthus</taxon>
    </lineage>
</organism>
<reference evidence="1" key="2">
    <citation type="submission" date="2020-06" db="EMBL/GenBank/DDBJ databases">
        <title>Helianthus annuus Genome sequencing and assembly Release 2.</title>
        <authorList>
            <person name="Gouzy J."/>
            <person name="Langlade N."/>
            <person name="Munos S."/>
        </authorList>
    </citation>
    <scope>NUCLEOTIDE SEQUENCE</scope>
    <source>
        <tissue evidence="1">Leaves</tissue>
    </source>
</reference>
<reference evidence="1" key="1">
    <citation type="journal article" date="2017" name="Nature">
        <title>The sunflower genome provides insights into oil metabolism, flowering and Asterid evolution.</title>
        <authorList>
            <person name="Badouin H."/>
            <person name="Gouzy J."/>
            <person name="Grassa C.J."/>
            <person name="Murat F."/>
            <person name="Staton S.E."/>
            <person name="Cottret L."/>
            <person name="Lelandais-Briere C."/>
            <person name="Owens G.L."/>
            <person name="Carrere S."/>
            <person name="Mayjonade B."/>
            <person name="Legrand L."/>
            <person name="Gill N."/>
            <person name="Kane N.C."/>
            <person name="Bowers J.E."/>
            <person name="Hubner S."/>
            <person name="Bellec A."/>
            <person name="Berard A."/>
            <person name="Berges H."/>
            <person name="Blanchet N."/>
            <person name="Boniface M.C."/>
            <person name="Brunel D."/>
            <person name="Catrice O."/>
            <person name="Chaidir N."/>
            <person name="Claudel C."/>
            <person name="Donnadieu C."/>
            <person name="Faraut T."/>
            <person name="Fievet G."/>
            <person name="Helmstetter N."/>
            <person name="King M."/>
            <person name="Knapp S.J."/>
            <person name="Lai Z."/>
            <person name="Le Paslier M.C."/>
            <person name="Lippi Y."/>
            <person name="Lorenzon L."/>
            <person name="Mandel J.R."/>
            <person name="Marage G."/>
            <person name="Marchand G."/>
            <person name="Marquand E."/>
            <person name="Bret-Mestries E."/>
            <person name="Morien E."/>
            <person name="Nambeesan S."/>
            <person name="Nguyen T."/>
            <person name="Pegot-Espagnet P."/>
            <person name="Pouilly N."/>
            <person name="Raftis F."/>
            <person name="Sallet E."/>
            <person name="Schiex T."/>
            <person name="Thomas J."/>
            <person name="Vandecasteele C."/>
            <person name="Vares D."/>
            <person name="Vear F."/>
            <person name="Vautrin S."/>
            <person name="Crespi M."/>
            <person name="Mangin B."/>
            <person name="Burke J.M."/>
            <person name="Salse J."/>
            <person name="Munos S."/>
            <person name="Vincourt P."/>
            <person name="Rieseberg L.H."/>
            <person name="Langlade N.B."/>
        </authorList>
    </citation>
    <scope>NUCLEOTIDE SEQUENCE</scope>
    <source>
        <tissue evidence="1">Leaves</tissue>
    </source>
</reference>
<proteinExistence type="predicted"/>
<dbReference type="Gramene" id="mRNA:HanXRQr2_Chr13g0574751">
    <property type="protein sequence ID" value="CDS:HanXRQr2_Chr13g0574751.1"/>
    <property type="gene ID" value="HanXRQr2_Chr13g0574751"/>
</dbReference>
<protein>
    <submittedName>
        <fullName evidence="1">Uncharacterized protein</fullName>
    </submittedName>
</protein>
<dbReference type="Proteomes" id="UP000215914">
    <property type="component" value="Unassembled WGS sequence"/>
</dbReference>
<dbReference type="AlphaFoldDB" id="A0A9K3EEU4"/>
<comment type="caution">
    <text evidence="1">The sequence shown here is derived from an EMBL/GenBank/DDBJ whole genome shotgun (WGS) entry which is preliminary data.</text>
</comment>
<accession>A0A9K3EEU4</accession>